<dbReference type="AlphaFoldDB" id="A6YE84"/>
<keyword evidence="1" id="KW-0496">Mitochondrion</keyword>
<protein>
    <submittedName>
        <fullName evidence="1">Uncharacterized protein orf114a</fullName>
    </submittedName>
</protein>
<dbReference type="GeneID" id="5309928"/>
<proteinExistence type="predicted"/>
<accession>A6YE84</accession>
<dbReference type="RefSeq" id="YP_001315096.1">
    <property type="nucleotide sequence ID" value="NC_009630.1"/>
</dbReference>
<evidence type="ECO:0000313" key="1">
    <source>
        <dbReference type="EMBL" id="ABO15135.1"/>
    </source>
</evidence>
<geneLocation type="mitochondrion" evidence="1"/>
<dbReference type="EMBL" id="EF463011">
    <property type="protein sequence ID" value="ABO15135.1"/>
    <property type="molecule type" value="Genomic_DNA"/>
</dbReference>
<organism evidence="1">
    <name type="scientific">Chlorokybus atmophyticus</name>
    <name type="common">Soil alga</name>
    <dbReference type="NCBI Taxonomy" id="3144"/>
    <lineage>
        <taxon>Eukaryota</taxon>
        <taxon>Viridiplantae</taxon>
        <taxon>Streptophyta</taxon>
        <taxon>Chlorokybophyceae</taxon>
        <taxon>Chlorokybales</taxon>
        <taxon>Chlorokybaceae</taxon>
        <taxon>Chlorokybus</taxon>
    </lineage>
</organism>
<reference evidence="1" key="1">
    <citation type="journal article" date="2007" name="BMC Genomics">
        <title>An unexpectedly large and loosely packed mitochondrial genome in the charophycean green alga Chlorokybus atmophyticus.</title>
        <authorList>
            <person name="Turmel M."/>
            <person name="Otis C."/>
            <person name="Lemieux C."/>
        </authorList>
    </citation>
    <scope>NUCLEOTIDE SEQUENCE</scope>
    <source>
        <strain evidence="1">SAG 48.80</strain>
    </source>
</reference>
<gene>
    <name evidence="1" type="primary">orf114a</name>
</gene>
<name>A6YE84_CHLAT</name>
<sequence>MQWNAIKQTALHAMERENLRIYRLGCVASMQVINRWIPRFMHTFGLCDTYMYAARQCRPADYPDRRLMQFITGLPRSQRALNQSKIKCKWIMEMQCMANRKLPRSGRSRHPYIK</sequence>